<evidence type="ECO:0000313" key="3">
    <source>
        <dbReference type="Proteomes" id="UP000265515"/>
    </source>
</evidence>
<name>A0A388KNH2_CHABU</name>
<dbReference type="EMBL" id="BFEA01000147">
    <property type="protein sequence ID" value="GBG71493.1"/>
    <property type="molecule type" value="Genomic_DNA"/>
</dbReference>
<feature type="compositionally biased region" description="Basic and acidic residues" evidence="1">
    <location>
        <begin position="279"/>
        <end position="291"/>
    </location>
</feature>
<sequence>MRAKLQRQFSPINHTLQQIMAAAEEMERKFAASFLEGEDYPRELTWTRDDEHRAWIEYVELLIVQAWRTEVEGDLLGFLSGSVRPGHRQLIVRELTIPLAQLVDDLSPDIISQCDKSPVPHVLSRTLTPYLQWSACLEEQGGNNNPPSQAEYLNPRRIIDISYSQPHTTSEDEVLAEEEEEEEEEEQENEEEDDEEEEEETPEEGSYSEHSEGEQSEEEEEEEDEEQEESEWENLGEEASRTEAQEEDPKATTRRREEITVGKQPLEYASGTNLSISDDPTKDPEPPKPEDGDLVAETSSTPARQRRDRSPSPSTSTPLTVRARTDAGHRASSPVLIPSSP</sequence>
<reference evidence="2 3" key="1">
    <citation type="journal article" date="2018" name="Cell">
        <title>The Chara Genome: Secondary Complexity and Implications for Plant Terrestrialization.</title>
        <authorList>
            <person name="Nishiyama T."/>
            <person name="Sakayama H."/>
            <person name="Vries J.D."/>
            <person name="Buschmann H."/>
            <person name="Saint-Marcoux D."/>
            <person name="Ullrich K.K."/>
            <person name="Haas F.B."/>
            <person name="Vanderstraeten L."/>
            <person name="Becker D."/>
            <person name="Lang D."/>
            <person name="Vosolsobe S."/>
            <person name="Rombauts S."/>
            <person name="Wilhelmsson P.K.I."/>
            <person name="Janitza P."/>
            <person name="Kern R."/>
            <person name="Heyl A."/>
            <person name="Rumpler F."/>
            <person name="Villalobos L.I.A.C."/>
            <person name="Clay J.M."/>
            <person name="Skokan R."/>
            <person name="Toyoda A."/>
            <person name="Suzuki Y."/>
            <person name="Kagoshima H."/>
            <person name="Schijlen E."/>
            <person name="Tajeshwar N."/>
            <person name="Catarino B."/>
            <person name="Hetherington A.J."/>
            <person name="Saltykova A."/>
            <person name="Bonnot C."/>
            <person name="Breuninger H."/>
            <person name="Symeonidi A."/>
            <person name="Radhakrishnan G.V."/>
            <person name="Van Nieuwerburgh F."/>
            <person name="Deforce D."/>
            <person name="Chang C."/>
            <person name="Karol K.G."/>
            <person name="Hedrich R."/>
            <person name="Ulvskov P."/>
            <person name="Glockner G."/>
            <person name="Delwiche C.F."/>
            <person name="Petrasek J."/>
            <person name="Van de Peer Y."/>
            <person name="Friml J."/>
            <person name="Beilby M."/>
            <person name="Dolan L."/>
            <person name="Kohara Y."/>
            <person name="Sugano S."/>
            <person name="Fujiyama A."/>
            <person name="Delaux P.-M."/>
            <person name="Quint M."/>
            <person name="TheiBen G."/>
            <person name="Hagemann M."/>
            <person name="Harholt J."/>
            <person name="Dunand C."/>
            <person name="Zachgo S."/>
            <person name="Langdale J."/>
            <person name="Maumus F."/>
            <person name="Straeten D.V.D."/>
            <person name="Gould S.B."/>
            <person name="Rensing S.A."/>
        </authorList>
    </citation>
    <scope>NUCLEOTIDE SEQUENCE [LARGE SCALE GENOMIC DNA]</scope>
    <source>
        <strain evidence="2 3">S276</strain>
    </source>
</reference>
<comment type="caution">
    <text evidence="2">The sequence shown here is derived from an EMBL/GenBank/DDBJ whole genome shotgun (WGS) entry which is preliminary data.</text>
</comment>
<gene>
    <name evidence="2" type="ORF">CBR_g8909</name>
</gene>
<proteinExistence type="predicted"/>
<dbReference type="Gramene" id="GBG71493">
    <property type="protein sequence ID" value="GBG71493"/>
    <property type="gene ID" value="CBR_g8909"/>
</dbReference>
<feature type="region of interest" description="Disordered" evidence="1">
    <location>
        <begin position="163"/>
        <end position="341"/>
    </location>
</feature>
<feature type="compositionally biased region" description="Basic and acidic residues" evidence="1">
    <location>
        <begin position="238"/>
        <end position="260"/>
    </location>
</feature>
<keyword evidence="3" id="KW-1185">Reference proteome</keyword>
<dbReference type="AlphaFoldDB" id="A0A388KNH2"/>
<feature type="compositionally biased region" description="Acidic residues" evidence="1">
    <location>
        <begin position="171"/>
        <end position="203"/>
    </location>
</feature>
<evidence type="ECO:0000313" key="2">
    <source>
        <dbReference type="EMBL" id="GBG71493.1"/>
    </source>
</evidence>
<accession>A0A388KNH2</accession>
<evidence type="ECO:0000256" key="1">
    <source>
        <dbReference type="SAM" id="MobiDB-lite"/>
    </source>
</evidence>
<organism evidence="2 3">
    <name type="scientific">Chara braunii</name>
    <name type="common">Braun's stonewort</name>
    <dbReference type="NCBI Taxonomy" id="69332"/>
    <lineage>
        <taxon>Eukaryota</taxon>
        <taxon>Viridiplantae</taxon>
        <taxon>Streptophyta</taxon>
        <taxon>Charophyceae</taxon>
        <taxon>Charales</taxon>
        <taxon>Characeae</taxon>
        <taxon>Chara</taxon>
    </lineage>
</organism>
<feature type="compositionally biased region" description="Low complexity" evidence="1">
    <location>
        <begin position="311"/>
        <end position="320"/>
    </location>
</feature>
<protein>
    <submittedName>
        <fullName evidence="2">Uncharacterized protein</fullName>
    </submittedName>
</protein>
<feature type="compositionally biased region" description="Acidic residues" evidence="1">
    <location>
        <begin position="214"/>
        <end position="236"/>
    </location>
</feature>
<dbReference type="Proteomes" id="UP000265515">
    <property type="component" value="Unassembled WGS sequence"/>
</dbReference>